<evidence type="ECO:0000313" key="6">
    <source>
        <dbReference type="Proteomes" id="UP001215180"/>
    </source>
</evidence>
<keyword evidence="3" id="KW-0812">Transmembrane</keyword>
<dbReference type="Proteomes" id="UP001215180">
    <property type="component" value="Unassembled WGS sequence"/>
</dbReference>
<dbReference type="EMBL" id="JARJGR010000855">
    <property type="protein sequence ID" value="MDF3640944.1"/>
    <property type="molecule type" value="Genomic_DNA"/>
</dbReference>
<proteinExistence type="predicted"/>
<sequence length="245" mass="28064">MHFILNNNVSFNVAERTVSDGKTQHVLSNPACRLLLVLLENNNRLMTREELLQKVWGDFGLTPSSNSLNNNISILRKIFTEFGIHDVLKTVPKQGFELALENLQVNEKSRDYLVMQAISKPEKEPSVHKTRLIKWTGVLFIIIGLAIALYLNFFDKREDVTLLKQVQQCKIFYHSKVNAKRVEHYFSEGNGMKLLTKCSTPAYIFYDDSKVHEKTELLEIFVAKCTVDSEGEFSECKNFVSTKVG</sequence>
<protein>
    <submittedName>
        <fullName evidence="5">Winged helix-turn-helix domain-containing protein</fullName>
    </submittedName>
</protein>
<evidence type="ECO:0000256" key="3">
    <source>
        <dbReference type="SAM" id="Phobius"/>
    </source>
</evidence>
<keyword evidence="1 2" id="KW-0238">DNA-binding</keyword>
<dbReference type="AlphaFoldDB" id="A0AAW6NZC2"/>
<dbReference type="SUPFAM" id="SSF46894">
    <property type="entry name" value="C-terminal effector domain of the bipartite response regulators"/>
    <property type="match status" value="1"/>
</dbReference>
<feature type="DNA-binding region" description="OmpR/PhoB-type" evidence="2">
    <location>
        <begin position="1"/>
        <end position="100"/>
    </location>
</feature>
<accession>A0AAW6NZC2</accession>
<dbReference type="RefSeq" id="WP_038418769.1">
    <property type="nucleotide sequence ID" value="NZ_CBCXXU010000003.1"/>
</dbReference>
<dbReference type="InterPro" id="IPR016032">
    <property type="entry name" value="Sig_transdc_resp-reg_C-effctor"/>
</dbReference>
<dbReference type="Gene3D" id="1.10.10.10">
    <property type="entry name" value="Winged helix-like DNA-binding domain superfamily/Winged helix DNA-binding domain"/>
    <property type="match status" value="1"/>
</dbReference>
<keyword evidence="3" id="KW-0472">Membrane</keyword>
<dbReference type="Pfam" id="PF00486">
    <property type="entry name" value="Trans_reg_C"/>
    <property type="match status" value="1"/>
</dbReference>
<dbReference type="GO" id="GO:0000160">
    <property type="term" value="P:phosphorelay signal transduction system"/>
    <property type="evidence" value="ECO:0007669"/>
    <property type="project" value="InterPro"/>
</dbReference>
<dbReference type="SMART" id="SM00862">
    <property type="entry name" value="Trans_reg_C"/>
    <property type="match status" value="1"/>
</dbReference>
<feature type="transmembrane region" description="Helical" evidence="3">
    <location>
        <begin position="132"/>
        <end position="154"/>
    </location>
</feature>
<reference evidence="5" key="1">
    <citation type="submission" date="2023-03" db="EMBL/GenBank/DDBJ databases">
        <title>A Study on Prevalence and Characterization of Enterobacter cloacae strains in China.</title>
        <authorList>
            <person name="Zheng Z."/>
        </authorList>
    </citation>
    <scope>NUCLEOTIDE SEQUENCE</scope>
    <source>
        <strain evidence="5">EC77</strain>
    </source>
</reference>
<dbReference type="GO" id="GO:0006355">
    <property type="term" value="P:regulation of DNA-templated transcription"/>
    <property type="evidence" value="ECO:0007669"/>
    <property type="project" value="InterPro"/>
</dbReference>
<dbReference type="PROSITE" id="PS51755">
    <property type="entry name" value="OMPR_PHOB"/>
    <property type="match status" value="1"/>
</dbReference>
<comment type="caution">
    <text evidence="5">The sequence shown here is derived from an EMBL/GenBank/DDBJ whole genome shotgun (WGS) entry which is preliminary data.</text>
</comment>
<dbReference type="InterPro" id="IPR001867">
    <property type="entry name" value="OmpR/PhoB-type_DNA-bd"/>
</dbReference>
<evidence type="ECO:0000313" key="5">
    <source>
        <dbReference type="EMBL" id="MDF3640944.1"/>
    </source>
</evidence>
<dbReference type="InterPro" id="IPR036388">
    <property type="entry name" value="WH-like_DNA-bd_sf"/>
</dbReference>
<gene>
    <name evidence="5" type="ORF">P3S46_27460</name>
</gene>
<keyword evidence="3" id="KW-1133">Transmembrane helix</keyword>
<evidence type="ECO:0000256" key="2">
    <source>
        <dbReference type="PROSITE-ProRule" id="PRU01091"/>
    </source>
</evidence>
<feature type="domain" description="OmpR/PhoB-type" evidence="4">
    <location>
        <begin position="1"/>
        <end position="100"/>
    </location>
</feature>
<organism evidence="5 6">
    <name type="scientific">Enterobacter cloacae</name>
    <dbReference type="NCBI Taxonomy" id="550"/>
    <lineage>
        <taxon>Bacteria</taxon>
        <taxon>Pseudomonadati</taxon>
        <taxon>Pseudomonadota</taxon>
        <taxon>Gammaproteobacteria</taxon>
        <taxon>Enterobacterales</taxon>
        <taxon>Enterobacteriaceae</taxon>
        <taxon>Enterobacter</taxon>
        <taxon>Enterobacter cloacae complex</taxon>
    </lineage>
</organism>
<name>A0AAW6NZC2_ENTCL</name>
<evidence type="ECO:0000256" key="1">
    <source>
        <dbReference type="ARBA" id="ARBA00023125"/>
    </source>
</evidence>
<dbReference type="GO" id="GO:0003677">
    <property type="term" value="F:DNA binding"/>
    <property type="evidence" value="ECO:0007669"/>
    <property type="project" value="UniProtKB-UniRule"/>
</dbReference>
<evidence type="ECO:0000259" key="4">
    <source>
        <dbReference type="PROSITE" id="PS51755"/>
    </source>
</evidence>